<accession>A0A1R4FNQ9</accession>
<evidence type="ECO:0000259" key="7">
    <source>
        <dbReference type="PROSITE" id="PS50850"/>
    </source>
</evidence>
<feature type="transmembrane region" description="Helical" evidence="6">
    <location>
        <begin position="288"/>
        <end position="306"/>
    </location>
</feature>
<dbReference type="PANTHER" id="PTHR42718:SF9">
    <property type="entry name" value="MAJOR FACILITATOR SUPERFAMILY MULTIDRUG TRANSPORTER MFSC"/>
    <property type="match status" value="1"/>
</dbReference>
<feature type="transmembrane region" description="Helical" evidence="6">
    <location>
        <begin position="70"/>
        <end position="90"/>
    </location>
</feature>
<keyword evidence="4 6" id="KW-1133">Transmembrane helix</keyword>
<reference evidence="8 9" key="1">
    <citation type="submission" date="2017-02" db="EMBL/GenBank/DDBJ databases">
        <authorList>
            <person name="Peterson S.W."/>
        </authorList>
    </citation>
    <scope>NUCLEOTIDE SEQUENCE [LARGE SCALE GENOMIC DNA]</scope>
    <source>
        <strain evidence="8 9">LMG 22410</strain>
    </source>
</reference>
<dbReference type="Proteomes" id="UP000195787">
    <property type="component" value="Unassembled WGS sequence"/>
</dbReference>
<evidence type="ECO:0000256" key="6">
    <source>
        <dbReference type="SAM" id="Phobius"/>
    </source>
</evidence>
<feature type="transmembrane region" description="Helical" evidence="6">
    <location>
        <begin position="40"/>
        <end position="58"/>
    </location>
</feature>
<evidence type="ECO:0000256" key="1">
    <source>
        <dbReference type="ARBA" id="ARBA00004651"/>
    </source>
</evidence>
<dbReference type="EMBL" id="FUHU01000026">
    <property type="protein sequence ID" value="SJM57604.1"/>
    <property type="molecule type" value="Genomic_DNA"/>
</dbReference>
<dbReference type="GeneID" id="303172685"/>
<dbReference type="GO" id="GO:0005886">
    <property type="term" value="C:plasma membrane"/>
    <property type="evidence" value="ECO:0007669"/>
    <property type="project" value="UniProtKB-SubCell"/>
</dbReference>
<evidence type="ECO:0000256" key="2">
    <source>
        <dbReference type="ARBA" id="ARBA00022448"/>
    </source>
</evidence>
<dbReference type="OrthoDB" id="4332123at2"/>
<dbReference type="InterPro" id="IPR020846">
    <property type="entry name" value="MFS_dom"/>
</dbReference>
<dbReference type="InterPro" id="IPR011701">
    <property type="entry name" value="MFS"/>
</dbReference>
<proteinExistence type="predicted"/>
<feature type="transmembrane region" description="Helical" evidence="6">
    <location>
        <begin position="312"/>
        <end position="332"/>
    </location>
</feature>
<dbReference type="PANTHER" id="PTHR42718">
    <property type="entry name" value="MAJOR FACILITATOR SUPERFAMILY MULTIDRUG TRANSPORTER MFSC"/>
    <property type="match status" value="1"/>
</dbReference>
<protein>
    <submittedName>
        <fullName evidence="8">Major facilitator superfamily</fullName>
    </submittedName>
</protein>
<dbReference type="AlphaFoldDB" id="A0A1R4FNQ9"/>
<dbReference type="PROSITE" id="PS50850">
    <property type="entry name" value="MFS"/>
    <property type="match status" value="1"/>
</dbReference>
<dbReference type="RefSeq" id="WP_086991563.1">
    <property type="nucleotide sequence ID" value="NZ_FUHU01000026.1"/>
</dbReference>
<evidence type="ECO:0000256" key="3">
    <source>
        <dbReference type="ARBA" id="ARBA00022692"/>
    </source>
</evidence>
<dbReference type="InterPro" id="IPR036259">
    <property type="entry name" value="MFS_trans_sf"/>
</dbReference>
<gene>
    <name evidence="8" type="ORF">CZ674_05600</name>
</gene>
<evidence type="ECO:0000313" key="8">
    <source>
        <dbReference type="EMBL" id="SJM57604.1"/>
    </source>
</evidence>
<dbReference type="SUPFAM" id="SSF103473">
    <property type="entry name" value="MFS general substrate transporter"/>
    <property type="match status" value="1"/>
</dbReference>
<name>A0A1R4FNQ9_9MICO</name>
<evidence type="ECO:0000313" key="9">
    <source>
        <dbReference type="Proteomes" id="UP000195787"/>
    </source>
</evidence>
<dbReference type="GO" id="GO:0022857">
    <property type="term" value="F:transmembrane transporter activity"/>
    <property type="evidence" value="ECO:0007669"/>
    <property type="project" value="InterPro"/>
</dbReference>
<comment type="subcellular location">
    <subcellularLocation>
        <location evidence="1">Cell membrane</location>
        <topology evidence="1">Multi-pass membrane protein</topology>
    </subcellularLocation>
</comment>
<feature type="transmembrane region" description="Helical" evidence="6">
    <location>
        <begin position="389"/>
        <end position="409"/>
    </location>
</feature>
<feature type="transmembrane region" description="Helical" evidence="6">
    <location>
        <begin position="257"/>
        <end position="276"/>
    </location>
</feature>
<feature type="transmembrane region" description="Helical" evidence="6">
    <location>
        <begin position="133"/>
        <end position="157"/>
    </location>
</feature>
<dbReference type="Pfam" id="PF07690">
    <property type="entry name" value="MFS_1"/>
    <property type="match status" value="1"/>
</dbReference>
<keyword evidence="5 6" id="KW-0472">Membrane</keyword>
<keyword evidence="3 6" id="KW-0812">Transmembrane</keyword>
<feature type="transmembrane region" description="Helical" evidence="6">
    <location>
        <begin position="96"/>
        <end position="121"/>
    </location>
</feature>
<feature type="transmembrane region" description="Helical" evidence="6">
    <location>
        <begin position="344"/>
        <end position="369"/>
    </location>
</feature>
<evidence type="ECO:0000256" key="4">
    <source>
        <dbReference type="ARBA" id="ARBA00022989"/>
    </source>
</evidence>
<sequence>MNSRRSWLIFGIATFAYLTATLHRSTLGIAATTAADRFDAGASALSTLGMLQLAVYAAMQIPVGLLADRFGPRALIAIGAIVMTLGQALVTFAPELWVAVIGRMFVGIGDAATFICIMRLLPNWFRGRLLPQLSQLVGIVGLIGQLLSAIPFAWILTQHGWEWAFGSVSMLGVVAFVLCVLFLADAPAGHTLPPTNTIELPGTGATWKRFKRTLLRPGTQLGFWSHFSTQFAGTVFLLMWGQPVLTAGLGFTLEQTSLIFTGIIIAGGICGPVLGMLASRFPMRRSSVILAIAWQIVVLWAVVLAVPEPPFWLLAWLFVAMAIGMPGSMISFDFARTFNPVRSLGAANGIVNMGGFIASFTTVGAIGLLLDITSRIRGPEVGLYDWDSFRIALSFQFLPLLLGITMIIITRRRTRATLREEEGVTVAPLWTALARRLRK</sequence>
<keyword evidence="9" id="KW-1185">Reference proteome</keyword>
<dbReference type="Gene3D" id="1.20.1250.20">
    <property type="entry name" value="MFS general substrate transporter like domains"/>
    <property type="match status" value="2"/>
</dbReference>
<dbReference type="CDD" id="cd06174">
    <property type="entry name" value="MFS"/>
    <property type="match status" value="1"/>
</dbReference>
<feature type="transmembrane region" description="Helical" evidence="6">
    <location>
        <begin position="163"/>
        <end position="184"/>
    </location>
</feature>
<feature type="transmembrane region" description="Helical" evidence="6">
    <location>
        <begin position="221"/>
        <end position="245"/>
    </location>
</feature>
<feature type="domain" description="Major facilitator superfamily (MFS) profile" evidence="7">
    <location>
        <begin position="9"/>
        <end position="411"/>
    </location>
</feature>
<evidence type="ECO:0000256" key="5">
    <source>
        <dbReference type="ARBA" id="ARBA00023136"/>
    </source>
</evidence>
<organism evidence="8 9">
    <name type="scientific">Agrococcus casei LMG 22410</name>
    <dbReference type="NCBI Taxonomy" id="1255656"/>
    <lineage>
        <taxon>Bacteria</taxon>
        <taxon>Bacillati</taxon>
        <taxon>Actinomycetota</taxon>
        <taxon>Actinomycetes</taxon>
        <taxon>Micrococcales</taxon>
        <taxon>Microbacteriaceae</taxon>
        <taxon>Agrococcus</taxon>
    </lineage>
</organism>
<keyword evidence="2" id="KW-0813">Transport</keyword>